<sequence>MEPEGKIDDSLYQFNVRNSDDDYEIDLIYSSYLTLFTINFHHSGLFTDYPSRSYENGELNFVDLLDTKDFCMKNLEAIKQKLGYEDREETYYHYIEPGGDLNSGIHGLRNEKDILIFHSYITLQNRFLDVYLEHGCTNVLYLSKSTNNLLLCQNEPSNESIKVLSLAA</sequence>
<feature type="domain" description="PB1-like" evidence="1">
    <location>
        <begin position="35"/>
        <end position="134"/>
    </location>
</feature>
<evidence type="ECO:0000313" key="2">
    <source>
        <dbReference type="EMBL" id="KAD3066782.1"/>
    </source>
</evidence>
<dbReference type="OrthoDB" id="1747950at2759"/>
<dbReference type="InterPro" id="IPR058594">
    <property type="entry name" value="PB1-like_dom_pln"/>
</dbReference>
<gene>
    <name evidence="2" type="ORF">E3N88_34662</name>
</gene>
<accession>A0A5N6LZ48</accession>
<comment type="caution">
    <text evidence="2">The sequence shown here is derived from an EMBL/GenBank/DDBJ whole genome shotgun (WGS) entry which is preliminary data.</text>
</comment>
<keyword evidence="3" id="KW-1185">Reference proteome</keyword>
<evidence type="ECO:0000313" key="3">
    <source>
        <dbReference type="Proteomes" id="UP000326396"/>
    </source>
</evidence>
<protein>
    <recommendedName>
        <fullName evidence="1">PB1-like domain-containing protein</fullName>
    </recommendedName>
</protein>
<reference evidence="2 3" key="1">
    <citation type="submission" date="2019-05" db="EMBL/GenBank/DDBJ databases">
        <title>Mikania micrantha, genome provides insights into the molecular mechanism of rapid growth.</title>
        <authorList>
            <person name="Liu B."/>
        </authorList>
    </citation>
    <scope>NUCLEOTIDE SEQUENCE [LARGE SCALE GENOMIC DNA]</scope>
    <source>
        <strain evidence="2">NLD-2019</strain>
        <tissue evidence="2">Leaf</tissue>
    </source>
</reference>
<proteinExistence type="predicted"/>
<name>A0A5N6LZ48_9ASTR</name>
<evidence type="ECO:0000259" key="1">
    <source>
        <dbReference type="Pfam" id="PF26130"/>
    </source>
</evidence>
<dbReference type="Pfam" id="PF26130">
    <property type="entry name" value="PB1-like"/>
    <property type="match status" value="1"/>
</dbReference>
<dbReference type="EMBL" id="SZYD01000017">
    <property type="protein sequence ID" value="KAD3066782.1"/>
    <property type="molecule type" value="Genomic_DNA"/>
</dbReference>
<dbReference type="AlphaFoldDB" id="A0A5N6LZ48"/>
<dbReference type="Proteomes" id="UP000326396">
    <property type="component" value="Linkage Group LG7"/>
</dbReference>
<organism evidence="2 3">
    <name type="scientific">Mikania micrantha</name>
    <name type="common">bitter vine</name>
    <dbReference type="NCBI Taxonomy" id="192012"/>
    <lineage>
        <taxon>Eukaryota</taxon>
        <taxon>Viridiplantae</taxon>
        <taxon>Streptophyta</taxon>
        <taxon>Embryophyta</taxon>
        <taxon>Tracheophyta</taxon>
        <taxon>Spermatophyta</taxon>
        <taxon>Magnoliopsida</taxon>
        <taxon>eudicotyledons</taxon>
        <taxon>Gunneridae</taxon>
        <taxon>Pentapetalae</taxon>
        <taxon>asterids</taxon>
        <taxon>campanulids</taxon>
        <taxon>Asterales</taxon>
        <taxon>Asteraceae</taxon>
        <taxon>Asteroideae</taxon>
        <taxon>Heliantheae alliance</taxon>
        <taxon>Eupatorieae</taxon>
        <taxon>Mikania</taxon>
    </lineage>
</organism>